<evidence type="ECO:0000313" key="6">
    <source>
        <dbReference type="Proteomes" id="UP000694427"/>
    </source>
</evidence>
<reference evidence="5" key="2">
    <citation type="submission" date="2025-09" db="UniProtKB">
        <authorList>
            <consortium name="Ensembl"/>
        </authorList>
    </citation>
    <scope>IDENTIFICATION</scope>
</reference>
<evidence type="ECO:0000259" key="4">
    <source>
        <dbReference type="Pfam" id="PF08623"/>
    </source>
</evidence>
<dbReference type="GO" id="GO:0010265">
    <property type="term" value="P:SCF complex assembly"/>
    <property type="evidence" value="ECO:0007669"/>
    <property type="project" value="InterPro"/>
</dbReference>
<evidence type="ECO:0000256" key="3">
    <source>
        <dbReference type="ARBA" id="ARBA00022786"/>
    </source>
</evidence>
<reference evidence="5" key="1">
    <citation type="submission" date="2025-08" db="UniProtKB">
        <authorList>
            <consortium name="Ensembl"/>
        </authorList>
    </citation>
    <scope>IDENTIFICATION</scope>
</reference>
<comment type="similarity">
    <text evidence="1">Belongs to the CAND family.</text>
</comment>
<dbReference type="Proteomes" id="UP000694427">
    <property type="component" value="Unplaced"/>
</dbReference>
<feature type="domain" description="TATA-binding protein interacting (TIP20)" evidence="4">
    <location>
        <begin position="232"/>
        <end position="275"/>
    </location>
</feature>
<sequence>QKGHMFQPLQCPARHYDFHQAHIQEVKNPKPSESVRILSLLCLEEIGRLMNFEGQKELKGVIMGSAASLALGEYLPFMLKEIISQPKRQNLLLHSLKEMISTLSADTLKPHVENIWALLFKRCESNIVAECLGKLTLVSPSELLPRLKKTTVLGEVVTAVKFTIVDHAMPIDSLLKGCIGDFLKTLQDPDLSVRRVALVMFNSAAHNKLSLICGLLTSLLTHTSIGDTNQKRPLDDGWDVRKAAFECMYTLLLDSCLDCLDIFEFLNHVEEGMRHGQCIHTCPQRHFQLLDAALKQLCDRMEIFKASS</sequence>
<dbReference type="InterPro" id="IPR039852">
    <property type="entry name" value="CAND1/CAND2"/>
</dbReference>
<dbReference type="InterPro" id="IPR011989">
    <property type="entry name" value="ARM-like"/>
</dbReference>
<accession>A0A8C1N4X0</accession>
<evidence type="ECO:0000256" key="1">
    <source>
        <dbReference type="ARBA" id="ARBA00007657"/>
    </source>
</evidence>
<evidence type="ECO:0000256" key="2">
    <source>
        <dbReference type="ARBA" id="ARBA00022737"/>
    </source>
</evidence>
<organism evidence="5 6">
    <name type="scientific">Cyprinus carpio</name>
    <name type="common">Common carp</name>
    <dbReference type="NCBI Taxonomy" id="7962"/>
    <lineage>
        <taxon>Eukaryota</taxon>
        <taxon>Metazoa</taxon>
        <taxon>Chordata</taxon>
        <taxon>Craniata</taxon>
        <taxon>Vertebrata</taxon>
        <taxon>Euteleostomi</taxon>
        <taxon>Actinopterygii</taxon>
        <taxon>Neopterygii</taxon>
        <taxon>Teleostei</taxon>
        <taxon>Ostariophysi</taxon>
        <taxon>Cypriniformes</taxon>
        <taxon>Cyprinidae</taxon>
        <taxon>Cyprininae</taxon>
        <taxon>Cyprinus</taxon>
    </lineage>
</organism>
<name>A0A8C1N4X0_CYPCA</name>
<evidence type="ECO:0000313" key="5">
    <source>
        <dbReference type="Ensembl" id="ENSCCRP00010085488.1"/>
    </source>
</evidence>
<dbReference type="Ensembl" id="ENSCCRT00010094844.1">
    <property type="protein sequence ID" value="ENSCCRP00010085488.1"/>
    <property type="gene ID" value="ENSCCRG00010037352.1"/>
</dbReference>
<dbReference type="Pfam" id="PF08623">
    <property type="entry name" value="TIP120"/>
    <property type="match status" value="1"/>
</dbReference>
<dbReference type="PANTHER" id="PTHR12696">
    <property type="entry name" value="TIP120"/>
    <property type="match status" value="1"/>
</dbReference>
<keyword evidence="3" id="KW-0833">Ubl conjugation pathway</keyword>
<keyword evidence="6" id="KW-1185">Reference proteome</keyword>
<dbReference type="InterPro" id="IPR016024">
    <property type="entry name" value="ARM-type_fold"/>
</dbReference>
<protein>
    <recommendedName>
        <fullName evidence="4">TATA-binding protein interacting (TIP20) domain-containing protein</fullName>
    </recommendedName>
</protein>
<dbReference type="SUPFAM" id="SSF48371">
    <property type="entry name" value="ARM repeat"/>
    <property type="match status" value="1"/>
</dbReference>
<proteinExistence type="inferred from homology"/>
<dbReference type="AlphaFoldDB" id="A0A8C1N4X0"/>
<dbReference type="InterPro" id="IPR013932">
    <property type="entry name" value="TATA-bd_TIP120"/>
</dbReference>
<keyword evidence="2" id="KW-0677">Repeat</keyword>
<dbReference type="Gene3D" id="1.25.10.10">
    <property type="entry name" value="Leucine-rich Repeat Variant"/>
    <property type="match status" value="1"/>
</dbReference>